<dbReference type="AlphaFoldDB" id="X1QMA5"/>
<accession>X1QMA5</accession>
<evidence type="ECO:0000313" key="1">
    <source>
        <dbReference type="EMBL" id="GAI44399.1"/>
    </source>
</evidence>
<protein>
    <submittedName>
        <fullName evidence="1">Uncharacterized protein</fullName>
    </submittedName>
</protein>
<name>X1QMA5_9ZZZZ</name>
<comment type="caution">
    <text evidence="1">The sequence shown here is derived from an EMBL/GenBank/DDBJ whole genome shotgun (WGS) entry which is preliminary data.</text>
</comment>
<gene>
    <name evidence="1" type="ORF">S06H3_46887</name>
</gene>
<feature type="non-terminal residue" evidence="1">
    <location>
        <position position="1"/>
    </location>
</feature>
<reference evidence="1" key="1">
    <citation type="journal article" date="2014" name="Front. Microbiol.">
        <title>High frequency of phylogenetically diverse reductive dehalogenase-homologous genes in deep subseafloor sedimentary metagenomes.</title>
        <authorList>
            <person name="Kawai M."/>
            <person name="Futagami T."/>
            <person name="Toyoda A."/>
            <person name="Takaki Y."/>
            <person name="Nishi S."/>
            <person name="Hori S."/>
            <person name="Arai W."/>
            <person name="Tsubouchi T."/>
            <person name="Morono Y."/>
            <person name="Uchiyama I."/>
            <person name="Ito T."/>
            <person name="Fujiyama A."/>
            <person name="Inagaki F."/>
            <person name="Takami H."/>
        </authorList>
    </citation>
    <scope>NUCLEOTIDE SEQUENCE</scope>
    <source>
        <strain evidence="1">Expedition CK06-06</strain>
    </source>
</reference>
<organism evidence="1">
    <name type="scientific">marine sediment metagenome</name>
    <dbReference type="NCBI Taxonomy" id="412755"/>
    <lineage>
        <taxon>unclassified sequences</taxon>
        <taxon>metagenomes</taxon>
        <taxon>ecological metagenomes</taxon>
    </lineage>
</organism>
<dbReference type="EMBL" id="BARV01029400">
    <property type="protein sequence ID" value="GAI44399.1"/>
    <property type="molecule type" value="Genomic_DNA"/>
</dbReference>
<sequence length="235" mass="26541">GLVGPKETTFGLDDLGEQAVRLGSPHLWDRRGDVLLQEDFRNGRATLRDLDISTETWVRLFAGNAAHGSYSLRLHSGIKEDADAIGLVWQRGLPKASSIGLEFTFSIADDLNQWQWWIYRHGPTYFQDGMVIWRVDTNRLQYRDAGGDMVNFAFDVTSFPYDTPNHTGKLVVDFDQGRYNRFILDGETYDLGAYPCIRDEPVAALSLYVNIIMVASKTVNVDGYVDNVIITQNEP</sequence>
<proteinExistence type="predicted"/>